<evidence type="ECO:0000313" key="3">
    <source>
        <dbReference type="Proteomes" id="UP000598120"/>
    </source>
</evidence>
<evidence type="ECO:0000256" key="1">
    <source>
        <dbReference type="SAM" id="Phobius"/>
    </source>
</evidence>
<evidence type="ECO:0000313" key="2">
    <source>
        <dbReference type="EMBL" id="GFZ77995.1"/>
    </source>
</evidence>
<sequence length="530" mass="61378">MLNTFKHKVLFVCIINLIIGFAYYLNYSDATYSMLSSDIQNIIPVAQKFDNQELFKNDLYLNSIDNVRYYTPFYVQSLRFVANFTNQDYVQALNVIGFIFHILFGVLWFFLLYKFTDNFWVSLIISILIRGLIWLPGYEIWGITGLWSIMPRTLYIALMPLPFLFLSNKFRSLLLGAFFAGLIFNFHPITGLGGILLFCVLLLCIAVFYNEKELVTVKNIFFVFIAIGIGMLPFIYSYFGKTESSLTYDLQLYNNAFNERIPLVFSEPIQFLKQWLQLKTLFFLLPLFGYLFVSRNDIEHFKKAKTLALCTLLLIIIPSLSVYIENFINSTFGLNLRMSFQLIRMQKVAIVPSYFAIAFLLVFVLSKSQKLKTLLPYVFVFFISLLVICKAPMFNKIPFVGDDLMRCILPNNISVGSIDEKRLSDYDNMAEFVSKNIPANAVIYGSHFFRGATKRAVVLDSKGASMIIEGNPIQFIKWYEDVIKLEELTTEEEKIQFLKQLKVTHIITTKTYQTLSVIHSEHALKLYKIE</sequence>
<dbReference type="Proteomes" id="UP000598120">
    <property type="component" value="Unassembled WGS sequence"/>
</dbReference>
<feature type="transmembrane region" description="Helical" evidence="1">
    <location>
        <begin position="118"/>
        <end position="134"/>
    </location>
</feature>
<protein>
    <submittedName>
        <fullName evidence="2">Uncharacterized protein</fullName>
    </submittedName>
</protein>
<keyword evidence="1" id="KW-0812">Transmembrane</keyword>
<feature type="transmembrane region" description="Helical" evidence="1">
    <location>
        <begin position="140"/>
        <end position="158"/>
    </location>
</feature>
<gene>
    <name evidence="2" type="ORF">GCM10011531_04340</name>
</gene>
<feature type="transmembrane region" description="Helical" evidence="1">
    <location>
        <begin position="9"/>
        <end position="27"/>
    </location>
</feature>
<keyword evidence="1" id="KW-1133">Transmembrane helix</keyword>
<feature type="transmembrane region" description="Helical" evidence="1">
    <location>
        <begin position="170"/>
        <end position="186"/>
    </location>
</feature>
<feature type="transmembrane region" description="Helical" evidence="1">
    <location>
        <begin position="192"/>
        <end position="209"/>
    </location>
</feature>
<dbReference type="AlphaFoldDB" id="A0A8J2TKI8"/>
<feature type="transmembrane region" description="Helical" evidence="1">
    <location>
        <begin position="306"/>
        <end position="328"/>
    </location>
</feature>
<feature type="transmembrane region" description="Helical" evidence="1">
    <location>
        <begin position="348"/>
        <end position="365"/>
    </location>
</feature>
<feature type="transmembrane region" description="Helical" evidence="1">
    <location>
        <begin position="275"/>
        <end position="294"/>
    </location>
</feature>
<reference evidence="2 3" key="1">
    <citation type="journal article" date="2014" name="Int. J. Syst. Evol. Microbiol.">
        <title>Complete genome sequence of Corynebacterium casei LMG S-19264T (=DSM 44701T), isolated from a smear-ripened cheese.</title>
        <authorList>
            <consortium name="US DOE Joint Genome Institute (JGI-PGF)"/>
            <person name="Walter F."/>
            <person name="Albersmeier A."/>
            <person name="Kalinowski J."/>
            <person name="Ruckert C."/>
        </authorList>
    </citation>
    <scope>NUCLEOTIDE SEQUENCE [LARGE SCALE GENOMIC DNA]</scope>
    <source>
        <strain evidence="2 3">CGMCC 1.15295</strain>
    </source>
</reference>
<dbReference type="RefSeq" id="WP_188604696.1">
    <property type="nucleotide sequence ID" value="NZ_BMIC01000001.1"/>
</dbReference>
<accession>A0A8J2TKI8</accession>
<comment type="caution">
    <text evidence="2">The sequence shown here is derived from an EMBL/GenBank/DDBJ whole genome shotgun (WGS) entry which is preliminary data.</text>
</comment>
<feature type="transmembrane region" description="Helical" evidence="1">
    <location>
        <begin position="89"/>
        <end position="111"/>
    </location>
</feature>
<keyword evidence="3" id="KW-1185">Reference proteome</keyword>
<name>A0A8J2TKI8_9FLAO</name>
<keyword evidence="1" id="KW-0472">Membrane</keyword>
<organism evidence="2 3">
    <name type="scientific">Aquaticitalea lipolytica</name>
    <dbReference type="NCBI Taxonomy" id="1247562"/>
    <lineage>
        <taxon>Bacteria</taxon>
        <taxon>Pseudomonadati</taxon>
        <taxon>Bacteroidota</taxon>
        <taxon>Flavobacteriia</taxon>
        <taxon>Flavobacteriales</taxon>
        <taxon>Flavobacteriaceae</taxon>
        <taxon>Aquaticitalea</taxon>
    </lineage>
</organism>
<dbReference type="EMBL" id="BMIC01000001">
    <property type="protein sequence ID" value="GFZ77995.1"/>
    <property type="molecule type" value="Genomic_DNA"/>
</dbReference>
<proteinExistence type="predicted"/>
<feature type="transmembrane region" description="Helical" evidence="1">
    <location>
        <begin position="374"/>
        <end position="394"/>
    </location>
</feature>
<feature type="transmembrane region" description="Helical" evidence="1">
    <location>
        <begin position="221"/>
        <end position="239"/>
    </location>
</feature>